<evidence type="ECO:0000256" key="6">
    <source>
        <dbReference type="ARBA" id="ARBA00034078"/>
    </source>
</evidence>
<dbReference type="NCBIfam" id="NF005722">
    <property type="entry name" value="PRK07539.1-2"/>
    <property type="match status" value="1"/>
</dbReference>
<keyword evidence="4" id="KW-0408">Iron</keyword>
<dbReference type="PANTHER" id="PTHR43342">
    <property type="entry name" value="NADH-QUINONE OXIDOREDUCTASE, E SUBUNIT"/>
    <property type="match status" value="1"/>
</dbReference>
<comment type="caution">
    <text evidence="7">The sequence shown here is derived from an EMBL/GenBank/DDBJ whole genome shotgun (WGS) entry which is preliminary data.</text>
</comment>
<accession>A0ABQ5N9M4</accession>
<dbReference type="InterPro" id="IPR041921">
    <property type="entry name" value="NuoE_N"/>
</dbReference>
<dbReference type="InterPro" id="IPR028431">
    <property type="entry name" value="NADP_DH_HndA-like"/>
</dbReference>
<dbReference type="Gene3D" id="3.40.30.10">
    <property type="entry name" value="Glutaredoxin"/>
    <property type="match status" value="1"/>
</dbReference>
<reference evidence="7 8" key="1">
    <citation type="journal article" date="2024" name="Int. J. Syst. Evol. Microbiol.">
        <title>Clostridium omnivorum sp. nov., isolated from anoxic soil under the treatment of reductive soil disinfestation.</title>
        <authorList>
            <person name="Ueki A."/>
            <person name="Tonouchi A."/>
            <person name="Kaku N."/>
            <person name="Honma S."/>
            <person name="Ueki K."/>
        </authorList>
    </citation>
    <scope>NUCLEOTIDE SEQUENCE [LARGE SCALE GENOMIC DNA]</scope>
    <source>
        <strain evidence="7 8">E14</strain>
    </source>
</reference>
<evidence type="ECO:0000256" key="2">
    <source>
        <dbReference type="ARBA" id="ARBA00022714"/>
    </source>
</evidence>
<gene>
    <name evidence="7" type="ORF">bsdE14_32710</name>
</gene>
<dbReference type="PIRSF" id="PIRSF000216">
    <property type="entry name" value="NADH_DH_24kDa"/>
    <property type="match status" value="1"/>
</dbReference>
<proteinExistence type="inferred from homology"/>
<dbReference type="InterPro" id="IPR042128">
    <property type="entry name" value="NuoE_dom"/>
</dbReference>
<dbReference type="RefSeq" id="WP_264851184.1">
    <property type="nucleotide sequence ID" value="NZ_BRXR01000001.1"/>
</dbReference>
<name>A0ABQ5N9M4_9CLOT</name>
<evidence type="ECO:0000256" key="4">
    <source>
        <dbReference type="ARBA" id="ARBA00023004"/>
    </source>
</evidence>
<evidence type="ECO:0000256" key="3">
    <source>
        <dbReference type="ARBA" id="ARBA00022723"/>
    </source>
</evidence>
<evidence type="ECO:0000256" key="1">
    <source>
        <dbReference type="ARBA" id="ARBA00010643"/>
    </source>
</evidence>
<sequence length="167" mass="18747">MCEKNCCCNFDENDDRFSNIKQIIKEHKAVKGALIPVLHETQRIYGYIPERIMQVASEEFNIPVSEIYGVATFYSQFALEPKGKHIIKVCLGTACYVKGSQDIMDRLCSLLEIQVGKTTEDGLFTLEAARCLGGCGLAPVMMIDDKVYGKLIPDDVIKIIEEYKALE</sequence>
<evidence type="ECO:0000313" key="8">
    <source>
        <dbReference type="Proteomes" id="UP001208567"/>
    </source>
</evidence>
<dbReference type="InterPro" id="IPR002023">
    <property type="entry name" value="NuoE-like"/>
</dbReference>
<dbReference type="InterPro" id="IPR036249">
    <property type="entry name" value="Thioredoxin-like_sf"/>
</dbReference>
<dbReference type="Pfam" id="PF01257">
    <property type="entry name" value="2Fe-2S_thioredx"/>
    <property type="match status" value="1"/>
</dbReference>
<dbReference type="Proteomes" id="UP001208567">
    <property type="component" value="Unassembled WGS sequence"/>
</dbReference>
<comment type="similarity">
    <text evidence="1">Belongs to the complex I 24 kDa subunit family.</text>
</comment>
<dbReference type="Gene3D" id="1.10.10.1590">
    <property type="entry name" value="NADH-quinone oxidoreductase subunit E"/>
    <property type="match status" value="1"/>
</dbReference>
<organism evidence="7 8">
    <name type="scientific">Clostridium omnivorum</name>
    <dbReference type="NCBI Taxonomy" id="1604902"/>
    <lineage>
        <taxon>Bacteria</taxon>
        <taxon>Bacillati</taxon>
        <taxon>Bacillota</taxon>
        <taxon>Clostridia</taxon>
        <taxon>Eubacteriales</taxon>
        <taxon>Clostridiaceae</taxon>
        <taxon>Clostridium</taxon>
    </lineage>
</organism>
<dbReference type="SUPFAM" id="SSF52833">
    <property type="entry name" value="Thioredoxin-like"/>
    <property type="match status" value="1"/>
</dbReference>
<keyword evidence="2" id="KW-0001">2Fe-2S</keyword>
<protein>
    <submittedName>
        <fullName evidence="7">NADH dehydrogenase</fullName>
    </submittedName>
</protein>
<dbReference type="PANTHER" id="PTHR43342:SF2">
    <property type="entry name" value="POTENTIAL NAD-REDUCING HYDROGENASE SUBUNIT"/>
    <property type="match status" value="1"/>
</dbReference>
<comment type="cofactor">
    <cofactor evidence="6">
        <name>[2Fe-2S] cluster</name>
        <dbReference type="ChEBI" id="CHEBI:190135"/>
    </cofactor>
</comment>
<dbReference type="PROSITE" id="PS01099">
    <property type="entry name" value="COMPLEX1_24K"/>
    <property type="match status" value="1"/>
</dbReference>
<dbReference type="EMBL" id="BRXR01000001">
    <property type="protein sequence ID" value="GLC31861.1"/>
    <property type="molecule type" value="Genomic_DNA"/>
</dbReference>
<dbReference type="CDD" id="cd03064">
    <property type="entry name" value="TRX_Fd_NuoE"/>
    <property type="match status" value="1"/>
</dbReference>
<keyword evidence="5" id="KW-0411">Iron-sulfur</keyword>
<evidence type="ECO:0000313" key="7">
    <source>
        <dbReference type="EMBL" id="GLC31861.1"/>
    </source>
</evidence>
<keyword evidence="3" id="KW-0479">Metal-binding</keyword>
<evidence type="ECO:0000256" key="5">
    <source>
        <dbReference type="ARBA" id="ARBA00023014"/>
    </source>
</evidence>
<keyword evidence="8" id="KW-1185">Reference proteome</keyword>